<feature type="compositionally biased region" description="Pro residues" evidence="4">
    <location>
        <begin position="44"/>
        <end position="55"/>
    </location>
</feature>
<dbReference type="PROSITE" id="PS50110">
    <property type="entry name" value="RESPONSE_REGULATORY"/>
    <property type="match status" value="1"/>
</dbReference>
<dbReference type="EMBL" id="JAXCLA010000003">
    <property type="protein sequence ID" value="MDY0744895.1"/>
    <property type="molecule type" value="Genomic_DNA"/>
</dbReference>
<keyword evidence="5" id="KW-0812">Transmembrane</keyword>
<evidence type="ECO:0000313" key="7">
    <source>
        <dbReference type="EMBL" id="MDY0744895.1"/>
    </source>
</evidence>
<comment type="caution">
    <text evidence="7">The sequence shown here is derived from an EMBL/GenBank/DDBJ whole genome shotgun (WGS) entry which is preliminary data.</text>
</comment>
<sequence>MLNELSDGLSSYLLPFLIAVPLALVVYFITGRRPDDGERRERPPASPPAPVAPAPAPVVAAPRPVAPSVAPPVAPPNVAAAPASLLLVDDSAVARAKLGKLFEGAGYRVTLAKDGDDALEVLSRERFQVLITDLEMPNKDGFELIAAVQGSIETEDMPVIAITGHDEMSARVHQVQGLYGIFKKPWNDRELLKRVETLATLRKA</sequence>
<accession>A0ABU5DF48</accession>
<keyword evidence="5" id="KW-1133">Transmembrane helix</keyword>
<keyword evidence="8" id="KW-1185">Reference proteome</keyword>
<dbReference type="PANTHER" id="PTHR44591:SF14">
    <property type="entry name" value="PROTEIN PILG"/>
    <property type="match status" value="1"/>
</dbReference>
<feature type="transmembrane region" description="Helical" evidence="5">
    <location>
        <begin position="12"/>
        <end position="30"/>
    </location>
</feature>
<evidence type="ECO:0000256" key="3">
    <source>
        <dbReference type="PROSITE-ProRule" id="PRU00169"/>
    </source>
</evidence>
<feature type="modified residue" description="4-aspartylphosphate" evidence="3">
    <location>
        <position position="133"/>
    </location>
</feature>
<dbReference type="InterPro" id="IPR001789">
    <property type="entry name" value="Sig_transdc_resp-reg_receiver"/>
</dbReference>
<evidence type="ECO:0000256" key="5">
    <source>
        <dbReference type="SAM" id="Phobius"/>
    </source>
</evidence>
<evidence type="ECO:0000259" key="6">
    <source>
        <dbReference type="PROSITE" id="PS50110"/>
    </source>
</evidence>
<name>A0ABU5DF48_9BURK</name>
<dbReference type="Proteomes" id="UP001285263">
    <property type="component" value="Unassembled WGS sequence"/>
</dbReference>
<dbReference type="InterPro" id="IPR050595">
    <property type="entry name" value="Bact_response_regulator"/>
</dbReference>
<gene>
    <name evidence="7" type="ORF">SNE35_10275</name>
</gene>
<organism evidence="7 8">
    <name type="scientific">Roseateles agri</name>
    <dbReference type="NCBI Taxonomy" id="3098619"/>
    <lineage>
        <taxon>Bacteria</taxon>
        <taxon>Pseudomonadati</taxon>
        <taxon>Pseudomonadota</taxon>
        <taxon>Betaproteobacteria</taxon>
        <taxon>Burkholderiales</taxon>
        <taxon>Sphaerotilaceae</taxon>
        <taxon>Roseateles</taxon>
    </lineage>
</organism>
<dbReference type="PANTHER" id="PTHR44591">
    <property type="entry name" value="STRESS RESPONSE REGULATOR PROTEIN 1"/>
    <property type="match status" value="1"/>
</dbReference>
<proteinExistence type="predicted"/>
<dbReference type="SUPFAM" id="SSF52172">
    <property type="entry name" value="CheY-like"/>
    <property type="match status" value="1"/>
</dbReference>
<keyword evidence="5" id="KW-0472">Membrane</keyword>
<keyword evidence="1 3" id="KW-0597">Phosphoprotein</keyword>
<feature type="domain" description="Response regulatory" evidence="6">
    <location>
        <begin position="84"/>
        <end position="199"/>
    </location>
</feature>
<dbReference type="RefSeq" id="WP_320422804.1">
    <property type="nucleotide sequence ID" value="NZ_JAXCLA010000003.1"/>
</dbReference>
<reference evidence="7 8" key="1">
    <citation type="submission" date="2023-11" db="EMBL/GenBank/DDBJ databases">
        <title>Paucibacter sp. nov., isolated from fresh soil in Korea.</title>
        <authorList>
            <person name="Le N.T.T."/>
        </authorList>
    </citation>
    <scope>NUCLEOTIDE SEQUENCE [LARGE SCALE GENOMIC DNA]</scope>
    <source>
        <strain evidence="7 8">R3-3</strain>
    </source>
</reference>
<evidence type="ECO:0000256" key="1">
    <source>
        <dbReference type="ARBA" id="ARBA00022553"/>
    </source>
</evidence>
<evidence type="ECO:0000313" key="8">
    <source>
        <dbReference type="Proteomes" id="UP001285263"/>
    </source>
</evidence>
<evidence type="ECO:0000256" key="2">
    <source>
        <dbReference type="ARBA" id="ARBA00023012"/>
    </source>
</evidence>
<dbReference type="Pfam" id="PF00072">
    <property type="entry name" value="Response_reg"/>
    <property type="match status" value="1"/>
</dbReference>
<dbReference type="SMART" id="SM00448">
    <property type="entry name" value="REC"/>
    <property type="match status" value="1"/>
</dbReference>
<keyword evidence="2" id="KW-0902">Two-component regulatory system</keyword>
<dbReference type="InterPro" id="IPR011006">
    <property type="entry name" value="CheY-like_superfamily"/>
</dbReference>
<evidence type="ECO:0000256" key="4">
    <source>
        <dbReference type="SAM" id="MobiDB-lite"/>
    </source>
</evidence>
<dbReference type="Gene3D" id="3.40.50.2300">
    <property type="match status" value="1"/>
</dbReference>
<protein>
    <submittedName>
        <fullName evidence="7">Response regulator</fullName>
    </submittedName>
</protein>
<feature type="region of interest" description="Disordered" evidence="4">
    <location>
        <begin position="35"/>
        <end position="55"/>
    </location>
</feature>